<dbReference type="GO" id="GO:0016491">
    <property type="term" value="F:oxidoreductase activity"/>
    <property type="evidence" value="ECO:0007669"/>
    <property type="project" value="UniProtKB-KW"/>
</dbReference>
<keyword evidence="6 8" id="KW-0472">Membrane</keyword>
<gene>
    <name evidence="10" type="ORF">F1654_12155</name>
</gene>
<dbReference type="PRINTS" id="PR01437">
    <property type="entry name" value="NUOXDRDTASE4"/>
</dbReference>
<keyword evidence="5" id="KW-0560">Oxidoreductase</keyword>
<organism evidence="10 11">
    <name type="scientific">Alkalicaulis satelles</name>
    <dbReference type="NCBI Taxonomy" id="2609175"/>
    <lineage>
        <taxon>Bacteria</taxon>
        <taxon>Pseudomonadati</taxon>
        <taxon>Pseudomonadota</taxon>
        <taxon>Alphaproteobacteria</taxon>
        <taxon>Maricaulales</taxon>
        <taxon>Maricaulaceae</taxon>
        <taxon>Alkalicaulis</taxon>
    </lineage>
</organism>
<evidence type="ECO:0000256" key="3">
    <source>
        <dbReference type="ARBA" id="ARBA00022692"/>
    </source>
</evidence>
<keyword evidence="2" id="KW-1003">Cell membrane</keyword>
<dbReference type="InterPro" id="IPR003918">
    <property type="entry name" value="NADH_UbQ_OxRdtase"/>
</dbReference>
<sequence>MSAIWLLPLALALPLTLALLSALPIVRDRSLSLAAAAPLPGLAAALLAPRGELLVLPDLVLGASLALSETGALFLGAASLLWLAAGLYARFYMRGKDRAGHFALFWNLCLAGNLGVFLAADAVTFYVAFALVSLMAFPLIIHDRSPKALKAGLAYIVLAVIGEAALLAGLMLAAGAAGGVTDIDAIADALWLSQDRALILALLIAGFGIKAGLVPLHVWLPVAHPAAPVPASAVLSGAIVKAGIFGLLIFLPLGESLTMSGGALAVLGFAGAFGAALYGLTQRDPKAVLAYSTVSQMGLIMAALGAGLAAGLEAGVLTAAAAIYALHHALAKGALFLGVGAVQAGSGAAALRQRAVLALIALSVAGLPLTGGSLAKLALKAPLDPFSEMLITASAFTTALLLARALALLRPDGAAGARAPLSRSLPVLVLGAGALALPWAVWPQSGLPHGYAWQVQALVSGAGPLMLAALVILAAQRWRLTGLQAPQGDLLATAWTALEISSALAGAMAKRLADALPQPGGRSARRLMMSAGEMAHRIERVLANRLASLMLLLVLITAALAL</sequence>
<comment type="caution">
    <text evidence="10">The sequence shown here is derived from an EMBL/GenBank/DDBJ whole genome shotgun (WGS) entry which is preliminary data.</text>
</comment>
<evidence type="ECO:0000313" key="10">
    <source>
        <dbReference type="EMBL" id="KAA5801639.1"/>
    </source>
</evidence>
<feature type="transmembrane region" description="Helical" evidence="8">
    <location>
        <begin position="421"/>
        <end position="441"/>
    </location>
</feature>
<evidence type="ECO:0000256" key="2">
    <source>
        <dbReference type="ARBA" id="ARBA00022475"/>
    </source>
</evidence>
<feature type="transmembrane region" description="Helical" evidence="8">
    <location>
        <begin position="299"/>
        <end position="327"/>
    </location>
</feature>
<dbReference type="InterPro" id="IPR001750">
    <property type="entry name" value="ND/Mrp_TM"/>
</dbReference>
<comment type="subcellular location">
    <subcellularLocation>
        <location evidence="1">Cell membrane</location>
        <topology evidence="1">Multi-pass membrane protein</topology>
    </subcellularLocation>
    <subcellularLocation>
        <location evidence="7">Membrane</location>
        <topology evidence="7">Multi-pass membrane protein</topology>
    </subcellularLocation>
</comment>
<dbReference type="RefSeq" id="WP_150023827.1">
    <property type="nucleotide sequence ID" value="NZ_VWOJ01000004.1"/>
</dbReference>
<feature type="transmembrane region" description="Helical" evidence="8">
    <location>
        <begin position="389"/>
        <end position="409"/>
    </location>
</feature>
<dbReference type="PANTHER" id="PTHR42682">
    <property type="entry name" value="HYDROGENASE-4 COMPONENT F"/>
    <property type="match status" value="1"/>
</dbReference>
<feature type="transmembrane region" description="Helical" evidence="8">
    <location>
        <begin position="99"/>
        <end position="117"/>
    </location>
</feature>
<keyword evidence="4 8" id="KW-1133">Transmembrane helix</keyword>
<dbReference type="PANTHER" id="PTHR42682:SF4">
    <property type="entry name" value="NADH-UBIQUINONE_PLASTOQUINONE"/>
    <property type="match status" value="1"/>
</dbReference>
<feature type="transmembrane region" description="Helical" evidence="8">
    <location>
        <begin position="60"/>
        <end position="87"/>
    </location>
</feature>
<feature type="transmembrane region" description="Helical" evidence="8">
    <location>
        <begin position="356"/>
        <end position="377"/>
    </location>
</feature>
<feature type="transmembrane region" description="Helical" evidence="8">
    <location>
        <begin position="453"/>
        <end position="475"/>
    </location>
</feature>
<evidence type="ECO:0000259" key="9">
    <source>
        <dbReference type="Pfam" id="PF00361"/>
    </source>
</evidence>
<dbReference type="Pfam" id="PF00361">
    <property type="entry name" value="Proton_antipo_M"/>
    <property type="match status" value="1"/>
</dbReference>
<keyword evidence="3 7" id="KW-0812">Transmembrane</keyword>
<evidence type="ECO:0000256" key="1">
    <source>
        <dbReference type="ARBA" id="ARBA00004651"/>
    </source>
</evidence>
<evidence type="ECO:0000256" key="4">
    <source>
        <dbReference type="ARBA" id="ARBA00022989"/>
    </source>
</evidence>
<dbReference type="GO" id="GO:0008137">
    <property type="term" value="F:NADH dehydrogenase (ubiquinone) activity"/>
    <property type="evidence" value="ECO:0007669"/>
    <property type="project" value="InterPro"/>
</dbReference>
<dbReference type="Proteomes" id="UP000325122">
    <property type="component" value="Unassembled WGS sequence"/>
</dbReference>
<evidence type="ECO:0000313" key="11">
    <source>
        <dbReference type="Proteomes" id="UP000325122"/>
    </source>
</evidence>
<dbReference type="InterPro" id="IPR052175">
    <property type="entry name" value="ComplexI-like_HydComp"/>
</dbReference>
<reference evidence="10 11" key="1">
    <citation type="submission" date="2019-09" db="EMBL/GenBank/DDBJ databases">
        <authorList>
            <person name="Kevbrin V."/>
            <person name="Grouzdev D.S."/>
        </authorList>
    </citation>
    <scope>NUCLEOTIDE SEQUENCE [LARGE SCALE GENOMIC DNA]</scope>
    <source>
        <strain evidence="10 11">G-192</strain>
    </source>
</reference>
<evidence type="ECO:0000256" key="5">
    <source>
        <dbReference type="ARBA" id="ARBA00023002"/>
    </source>
</evidence>
<proteinExistence type="predicted"/>
<feature type="transmembrane region" description="Helical" evidence="8">
    <location>
        <begin position="197"/>
        <end position="220"/>
    </location>
</feature>
<feature type="transmembrane region" description="Helical" evidence="8">
    <location>
        <begin position="542"/>
        <end position="561"/>
    </location>
</feature>
<name>A0A5M6ZAA5_9PROT</name>
<dbReference type="EMBL" id="VWOJ01000004">
    <property type="protein sequence ID" value="KAA5801639.1"/>
    <property type="molecule type" value="Genomic_DNA"/>
</dbReference>
<feature type="transmembrane region" description="Helical" evidence="8">
    <location>
        <begin position="257"/>
        <end position="278"/>
    </location>
</feature>
<feature type="domain" description="NADH:quinone oxidoreductase/Mrp antiporter transmembrane" evidence="9">
    <location>
        <begin position="119"/>
        <end position="378"/>
    </location>
</feature>
<accession>A0A5M6ZAA5</accession>
<evidence type="ECO:0000256" key="7">
    <source>
        <dbReference type="RuleBase" id="RU000320"/>
    </source>
</evidence>
<evidence type="ECO:0000256" key="6">
    <source>
        <dbReference type="ARBA" id="ARBA00023136"/>
    </source>
</evidence>
<evidence type="ECO:0000256" key="8">
    <source>
        <dbReference type="SAM" id="Phobius"/>
    </source>
</evidence>
<feature type="transmembrane region" description="Helical" evidence="8">
    <location>
        <begin position="123"/>
        <end position="141"/>
    </location>
</feature>
<feature type="transmembrane region" description="Helical" evidence="8">
    <location>
        <begin position="232"/>
        <end position="251"/>
    </location>
</feature>
<protein>
    <recommendedName>
        <fullName evidence="9">NADH:quinone oxidoreductase/Mrp antiporter transmembrane domain-containing protein</fullName>
    </recommendedName>
</protein>
<feature type="transmembrane region" description="Helical" evidence="8">
    <location>
        <begin position="153"/>
        <end position="177"/>
    </location>
</feature>
<keyword evidence="11" id="KW-1185">Reference proteome</keyword>
<dbReference type="GO" id="GO:0005886">
    <property type="term" value="C:plasma membrane"/>
    <property type="evidence" value="ECO:0007669"/>
    <property type="project" value="UniProtKB-SubCell"/>
</dbReference>
<dbReference type="AlphaFoldDB" id="A0A5M6ZAA5"/>
<dbReference type="GO" id="GO:0042773">
    <property type="term" value="P:ATP synthesis coupled electron transport"/>
    <property type="evidence" value="ECO:0007669"/>
    <property type="project" value="InterPro"/>
</dbReference>